<comment type="caution">
    <text evidence="5">The sequence shown here is derived from an EMBL/GenBank/DDBJ whole genome shotgun (WGS) entry which is preliminary data.</text>
</comment>
<dbReference type="Pfam" id="PF12833">
    <property type="entry name" value="HTH_18"/>
    <property type="match status" value="1"/>
</dbReference>
<dbReference type="InterPro" id="IPR018060">
    <property type="entry name" value="HTH_AraC"/>
</dbReference>
<feature type="domain" description="HTH araC/xylS-type" evidence="4">
    <location>
        <begin position="8"/>
        <end position="105"/>
    </location>
</feature>
<dbReference type="InterPro" id="IPR010499">
    <property type="entry name" value="AraC_E-bd"/>
</dbReference>
<gene>
    <name evidence="5" type="ORF">PTZ04_18445</name>
</gene>
<proteinExistence type="predicted"/>
<dbReference type="PROSITE" id="PS00041">
    <property type="entry name" value="HTH_ARAC_FAMILY_1"/>
    <property type="match status" value="1"/>
</dbReference>
<dbReference type="PANTHER" id="PTHR47504">
    <property type="entry name" value="RIGHT ORIGIN-BINDING PROTEIN"/>
    <property type="match status" value="1"/>
</dbReference>
<dbReference type="InterPro" id="IPR009057">
    <property type="entry name" value="Homeodomain-like_sf"/>
</dbReference>
<evidence type="ECO:0000256" key="2">
    <source>
        <dbReference type="ARBA" id="ARBA00023125"/>
    </source>
</evidence>
<evidence type="ECO:0000313" key="5">
    <source>
        <dbReference type="EMBL" id="MDE1472239.1"/>
    </source>
</evidence>
<keyword evidence="2" id="KW-0238">DNA-binding</keyword>
<name>A0ABT5UV65_EUBLI</name>
<dbReference type="SMART" id="SM00871">
    <property type="entry name" value="AraC_E_bind"/>
    <property type="match status" value="1"/>
</dbReference>
<dbReference type="EMBL" id="JAQSVD010000013">
    <property type="protein sequence ID" value="MDE1472239.1"/>
    <property type="molecule type" value="Genomic_DNA"/>
</dbReference>
<dbReference type="Pfam" id="PF14526">
    <property type="entry name" value="Cass2"/>
    <property type="match status" value="1"/>
</dbReference>
<organism evidence="5 6">
    <name type="scientific">Eubacterium limosum</name>
    <dbReference type="NCBI Taxonomy" id="1736"/>
    <lineage>
        <taxon>Bacteria</taxon>
        <taxon>Bacillati</taxon>
        <taxon>Bacillota</taxon>
        <taxon>Clostridia</taxon>
        <taxon>Eubacteriales</taxon>
        <taxon>Eubacteriaceae</taxon>
        <taxon>Eubacterium</taxon>
    </lineage>
</organism>
<evidence type="ECO:0000313" key="6">
    <source>
        <dbReference type="Proteomes" id="UP001215087"/>
    </source>
</evidence>
<dbReference type="SUPFAM" id="SSF55136">
    <property type="entry name" value="Probable bacterial effector-binding domain"/>
    <property type="match status" value="1"/>
</dbReference>
<keyword evidence="6" id="KW-1185">Reference proteome</keyword>
<dbReference type="InterPro" id="IPR018062">
    <property type="entry name" value="HTH_AraC-typ_CS"/>
</dbReference>
<accession>A0ABT5UV65</accession>
<protein>
    <submittedName>
        <fullName evidence="5">AraC family transcriptional regulator</fullName>
    </submittedName>
</protein>
<sequence length="270" mass="31368">MNSHKTMKECRDYIEEHLSEPLTAKFLSEKFGYSFYHFAHMFRAYFGEPPGVYIRIRRLEKAAQAIEQGESITRAGQEAGFETQAGFAKAFQRHFGLSATSYRKLKQGGNQAMEPQVMESKAIRLIGYEYVPTGVDTLDYYKGGAYWSNIDFSHYADYHNHFAHRGEIGVWVNPNEKSGELSYFYGVVSNNNEIVPEGFKELIIPMAKYISFSVKAPDPFSTRELARHVRKTWQYIFTEYLEDKSMVFEEDKLCFEYYRGKTTQVFIPVK</sequence>
<keyword evidence="3" id="KW-0804">Transcription</keyword>
<evidence type="ECO:0000256" key="3">
    <source>
        <dbReference type="ARBA" id="ARBA00023163"/>
    </source>
</evidence>
<dbReference type="Gene3D" id="1.10.10.60">
    <property type="entry name" value="Homeodomain-like"/>
    <property type="match status" value="2"/>
</dbReference>
<dbReference type="PANTHER" id="PTHR47504:SF5">
    <property type="entry name" value="RIGHT ORIGIN-BINDING PROTEIN"/>
    <property type="match status" value="1"/>
</dbReference>
<evidence type="ECO:0000259" key="4">
    <source>
        <dbReference type="PROSITE" id="PS01124"/>
    </source>
</evidence>
<evidence type="ECO:0000256" key="1">
    <source>
        <dbReference type="ARBA" id="ARBA00023015"/>
    </source>
</evidence>
<dbReference type="RefSeq" id="WP_227208782.1">
    <property type="nucleotide sequence ID" value="NZ_JAJCLO010000014.1"/>
</dbReference>
<dbReference type="Proteomes" id="UP001215087">
    <property type="component" value="Unassembled WGS sequence"/>
</dbReference>
<dbReference type="PROSITE" id="PS01124">
    <property type="entry name" value="HTH_ARAC_FAMILY_2"/>
    <property type="match status" value="1"/>
</dbReference>
<dbReference type="InterPro" id="IPR011256">
    <property type="entry name" value="Reg_factor_effector_dom_sf"/>
</dbReference>
<dbReference type="InterPro" id="IPR050959">
    <property type="entry name" value="MarA-like"/>
</dbReference>
<reference evidence="5 6" key="1">
    <citation type="submission" date="2023-02" db="EMBL/GenBank/DDBJ databases">
        <title>Comparative genome analysis of Eubacterium limosum species.</title>
        <authorList>
            <person name="Bak J.E."/>
        </authorList>
    </citation>
    <scope>NUCLEOTIDE SEQUENCE [LARGE SCALE GENOMIC DNA]</scope>
    <source>
        <strain evidence="5 6">KGMB01548</strain>
    </source>
</reference>
<dbReference type="SUPFAM" id="SSF46689">
    <property type="entry name" value="Homeodomain-like"/>
    <property type="match status" value="2"/>
</dbReference>
<dbReference type="Gene3D" id="3.20.80.10">
    <property type="entry name" value="Regulatory factor, effector binding domain"/>
    <property type="match status" value="1"/>
</dbReference>
<dbReference type="SMART" id="SM00342">
    <property type="entry name" value="HTH_ARAC"/>
    <property type="match status" value="1"/>
</dbReference>
<dbReference type="InterPro" id="IPR029441">
    <property type="entry name" value="Cass2"/>
</dbReference>
<keyword evidence="1" id="KW-0805">Transcription regulation</keyword>